<organism evidence="1 2">
    <name type="scientific">Mesorhizobium loti R88b</name>
    <dbReference type="NCBI Taxonomy" id="935548"/>
    <lineage>
        <taxon>Bacteria</taxon>
        <taxon>Pseudomonadati</taxon>
        <taxon>Pseudomonadota</taxon>
        <taxon>Alphaproteobacteria</taxon>
        <taxon>Hyphomicrobiales</taxon>
        <taxon>Phyllobacteriaceae</taxon>
        <taxon>Mesorhizobium</taxon>
    </lineage>
</organism>
<dbReference type="AlphaFoldDB" id="A0A6M7WRN3"/>
<sequence>MSYEPIKVAEGMTPAPREYHRIENHICEHYGCVKSAPFGYAKPKKPAHWFCLTHRSDGDQYLGSGNV</sequence>
<dbReference type="Proteomes" id="UP000503017">
    <property type="component" value="Chromosome"/>
</dbReference>
<reference evidence="1 2" key="1">
    <citation type="submission" date="2018-10" db="EMBL/GenBank/DDBJ databases">
        <authorList>
            <person name="Perry B.J."/>
            <person name="Sullivan J.T."/>
            <person name="Murphy R.J.T."/>
            <person name="Ramsay J.P."/>
            <person name="Ronson C.W."/>
        </authorList>
    </citation>
    <scope>NUCLEOTIDE SEQUENCE [LARGE SCALE GENOMIC DNA]</scope>
    <source>
        <strain evidence="1 2">R88b</strain>
    </source>
</reference>
<evidence type="ECO:0000313" key="1">
    <source>
        <dbReference type="EMBL" id="QKD03523.1"/>
    </source>
</evidence>
<protein>
    <submittedName>
        <fullName evidence="1">Uncharacterized protein</fullName>
    </submittedName>
</protein>
<evidence type="ECO:0000313" key="2">
    <source>
        <dbReference type="Proteomes" id="UP000503017"/>
    </source>
</evidence>
<dbReference type="EMBL" id="CP033367">
    <property type="protein sequence ID" value="QKD03523.1"/>
    <property type="molecule type" value="Genomic_DNA"/>
</dbReference>
<name>A0A6M7WRN3_RHILI</name>
<accession>A0A6M7WRN3</accession>
<gene>
    <name evidence="1" type="ORF">EB235_20200</name>
</gene>
<proteinExistence type="predicted"/>